<gene>
    <name evidence="7" type="ORF">AQUCO_01000339v1</name>
</gene>
<dbReference type="PANTHER" id="PTHR31920">
    <property type="entry name" value="B3 DOMAIN-CONTAINING"/>
    <property type="match status" value="1"/>
</dbReference>
<evidence type="ECO:0000256" key="4">
    <source>
        <dbReference type="ARBA" id="ARBA00023163"/>
    </source>
</evidence>
<evidence type="ECO:0000259" key="6">
    <source>
        <dbReference type="PROSITE" id="PS50863"/>
    </source>
</evidence>
<reference evidence="7 8" key="1">
    <citation type="submission" date="2017-09" db="EMBL/GenBank/DDBJ databases">
        <title>WGS assembly of Aquilegia coerulea Goldsmith.</title>
        <authorList>
            <person name="Hodges S."/>
            <person name="Kramer E."/>
            <person name="Nordborg M."/>
            <person name="Tomkins J."/>
            <person name="Borevitz J."/>
            <person name="Derieg N."/>
            <person name="Yan J."/>
            <person name="Mihaltcheva S."/>
            <person name="Hayes R.D."/>
            <person name="Rokhsar D."/>
        </authorList>
    </citation>
    <scope>NUCLEOTIDE SEQUENCE [LARGE SCALE GENOMIC DNA]</scope>
    <source>
        <strain evidence="8">cv. Goldsmith</strain>
    </source>
</reference>
<keyword evidence="4" id="KW-0804">Transcription</keyword>
<dbReference type="GO" id="GO:0005634">
    <property type="term" value="C:nucleus"/>
    <property type="evidence" value="ECO:0007669"/>
    <property type="project" value="UniProtKB-SubCell"/>
</dbReference>
<keyword evidence="2" id="KW-0805">Transcription regulation</keyword>
<accession>A0A2G5EA17</accession>
<evidence type="ECO:0000256" key="2">
    <source>
        <dbReference type="ARBA" id="ARBA00023015"/>
    </source>
</evidence>
<feature type="domain" description="TF-B3" evidence="6">
    <location>
        <begin position="7"/>
        <end position="100"/>
    </location>
</feature>
<dbReference type="SMART" id="SM01019">
    <property type="entry name" value="B3"/>
    <property type="match status" value="1"/>
</dbReference>
<protein>
    <recommendedName>
        <fullName evidence="6">TF-B3 domain-containing protein</fullName>
    </recommendedName>
</protein>
<dbReference type="InterPro" id="IPR050655">
    <property type="entry name" value="Plant_B3_domain"/>
</dbReference>
<dbReference type="PROSITE" id="PS50863">
    <property type="entry name" value="B3"/>
    <property type="match status" value="1"/>
</dbReference>
<evidence type="ECO:0000256" key="5">
    <source>
        <dbReference type="ARBA" id="ARBA00023242"/>
    </source>
</evidence>
<dbReference type="Pfam" id="PF02362">
    <property type="entry name" value="B3"/>
    <property type="match status" value="1"/>
</dbReference>
<dbReference type="AlphaFoldDB" id="A0A2G5EA17"/>
<dbReference type="Proteomes" id="UP000230069">
    <property type="component" value="Unassembled WGS sequence"/>
</dbReference>
<dbReference type="STRING" id="218851.A0A2G5EA17"/>
<evidence type="ECO:0000256" key="1">
    <source>
        <dbReference type="ARBA" id="ARBA00004123"/>
    </source>
</evidence>
<evidence type="ECO:0000313" key="7">
    <source>
        <dbReference type="EMBL" id="PIA52397.1"/>
    </source>
</evidence>
<dbReference type="PANTHER" id="PTHR31920:SF135">
    <property type="entry name" value="B3 DOMAIN-CONTAINING PROTEIN OS03G0621600-RELATED"/>
    <property type="match status" value="1"/>
</dbReference>
<evidence type="ECO:0000313" key="8">
    <source>
        <dbReference type="Proteomes" id="UP000230069"/>
    </source>
</evidence>
<dbReference type="InterPro" id="IPR015300">
    <property type="entry name" value="DNA-bd_pseudobarrel_sf"/>
</dbReference>
<dbReference type="GO" id="GO:0003677">
    <property type="term" value="F:DNA binding"/>
    <property type="evidence" value="ECO:0007669"/>
    <property type="project" value="UniProtKB-KW"/>
</dbReference>
<dbReference type="EMBL" id="KZ305027">
    <property type="protein sequence ID" value="PIA52397.1"/>
    <property type="molecule type" value="Genomic_DNA"/>
</dbReference>
<dbReference type="InterPro" id="IPR003340">
    <property type="entry name" value="B3_DNA-bd"/>
</dbReference>
<name>A0A2G5EA17_AQUCA</name>
<proteinExistence type="predicted"/>
<dbReference type="InParanoid" id="A0A2G5EA17"/>
<dbReference type="OrthoDB" id="1666376at2759"/>
<sequence length="216" mass="24670">MNRISSAPSFFKLLIHDFSQQLCLPTDYINNFNGDVPKQFILTSSTRRSWEVSVKKVDNDLFLCEKWPNFAKDNALEFGDLLVFIYNGNSEFDVKIFGSNACEKEVELALKNNIESNSYVREKKDGKDMENSDKLHSQVMLKCYKRRRTNEAVVTDKMTSLTNSISIKTERSEALEVAHSFTATFQPSLKYRIGTPNKIVQEKGIAEKDGAVGFVW</sequence>
<evidence type="ECO:0000256" key="3">
    <source>
        <dbReference type="ARBA" id="ARBA00023125"/>
    </source>
</evidence>
<keyword evidence="5" id="KW-0539">Nucleus</keyword>
<dbReference type="Gene3D" id="2.40.330.10">
    <property type="entry name" value="DNA-binding pseudobarrel domain"/>
    <property type="match status" value="1"/>
</dbReference>
<comment type="subcellular location">
    <subcellularLocation>
        <location evidence="1">Nucleus</location>
    </subcellularLocation>
</comment>
<dbReference type="SUPFAM" id="SSF101936">
    <property type="entry name" value="DNA-binding pseudobarrel domain"/>
    <property type="match status" value="1"/>
</dbReference>
<dbReference type="CDD" id="cd10017">
    <property type="entry name" value="B3_DNA"/>
    <property type="match status" value="1"/>
</dbReference>
<keyword evidence="8" id="KW-1185">Reference proteome</keyword>
<organism evidence="7 8">
    <name type="scientific">Aquilegia coerulea</name>
    <name type="common">Rocky mountain columbine</name>
    <dbReference type="NCBI Taxonomy" id="218851"/>
    <lineage>
        <taxon>Eukaryota</taxon>
        <taxon>Viridiplantae</taxon>
        <taxon>Streptophyta</taxon>
        <taxon>Embryophyta</taxon>
        <taxon>Tracheophyta</taxon>
        <taxon>Spermatophyta</taxon>
        <taxon>Magnoliopsida</taxon>
        <taxon>Ranunculales</taxon>
        <taxon>Ranunculaceae</taxon>
        <taxon>Thalictroideae</taxon>
        <taxon>Aquilegia</taxon>
    </lineage>
</organism>
<keyword evidence="3" id="KW-0238">DNA-binding</keyword>